<organism evidence="2 3">
    <name type="scientific">Besnoitia besnoiti</name>
    <name type="common">Apicomplexan protozoan</name>
    <dbReference type="NCBI Taxonomy" id="94643"/>
    <lineage>
        <taxon>Eukaryota</taxon>
        <taxon>Sar</taxon>
        <taxon>Alveolata</taxon>
        <taxon>Apicomplexa</taxon>
        <taxon>Conoidasida</taxon>
        <taxon>Coccidia</taxon>
        <taxon>Eucoccidiorida</taxon>
        <taxon>Eimeriorina</taxon>
        <taxon>Sarcocystidae</taxon>
        <taxon>Besnoitia</taxon>
    </lineage>
</organism>
<feature type="compositionally biased region" description="Basic residues" evidence="1">
    <location>
        <begin position="230"/>
        <end position="240"/>
    </location>
</feature>
<protein>
    <submittedName>
        <fullName evidence="2">Putative target of rapamycin (TOR)</fullName>
    </submittedName>
</protein>
<proteinExistence type="predicted"/>
<keyword evidence="3" id="KW-1185">Reference proteome</keyword>
<gene>
    <name evidence="2" type="ORF">BESB_078330</name>
</gene>
<feature type="compositionally biased region" description="Basic and acidic residues" evidence="1">
    <location>
        <begin position="8"/>
        <end position="27"/>
    </location>
</feature>
<feature type="region of interest" description="Disordered" evidence="1">
    <location>
        <begin position="44"/>
        <end position="70"/>
    </location>
</feature>
<evidence type="ECO:0000256" key="1">
    <source>
        <dbReference type="SAM" id="MobiDB-lite"/>
    </source>
</evidence>
<evidence type="ECO:0000313" key="2">
    <source>
        <dbReference type="EMBL" id="PFH33617.1"/>
    </source>
</evidence>
<dbReference type="RefSeq" id="XP_029217626.1">
    <property type="nucleotide sequence ID" value="XM_029366195.1"/>
</dbReference>
<dbReference type="VEuPathDB" id="ToxoDB:BESB_078330"/>
<dbReference type="Proteomes" id="UP000224006">
    <property type="component" value="Chromosome VII"/>
</dbReference>
<feature type="compositionally biased region" description="Low complexity" evidence="1">
    <location>
        <begin position="135"/>
        <end position="149"/>
    </location>
</feature>
<evidence type="ECO:0000313" key="3">
    <source>
        <dbReference type="Proteomes" id="UP000224006"/>
    </source>
</evidence>
<name>A0A2A9MDC9_BESBE</name>
<dbReference type="GeneID" id="40312760"/>
<feature type="region of interest" description="Disordered" evidence="1">
    <location>
        <begin position="790"/>
        <end position="856"/>
    </location>
</feature>
<feature type="region of interest" description="Disordered" evidence="1">
    <location>
        <begin position="1"/>
        <end position="27"/>
    </location>
</feature>
<feature type="compositionally biased region" description="Polar residues" evidence="1">
    <location>
        <begin position="589"/>
        <end position="601"/>
    </location>
</feature>
<comment type="caution">
    <text evidence="2">The sequence shown here is derived from an EMBL/GenBank/DDBJ whole genome shotgun (WGS) entry which is preliminary data.</text>
</comment>
<dbReference type="SUPFAM" id="SSF48371">
    <property type="entry name" value="ARM repeat"/>
    <property type="match status" value="1"/>
</dbReference>
<sequence>MGWRSAPRGRECVGQTEERSGESGRRSVWWEDSSAGALDPAFPFHGRDRLPAGRPIATGAPPALPGASSTLRSGLAGGEIRYSFWPYAEDRDVRTHGGVRGHTPMVPYPQDPRSSGPGGVGIAVSSVAPEGFARGSSGMGPSLSPSSSPTFPRGGRLEGVSGQSRRGRVAEDEEPRDRAPHDGLYFPGDTFHGEGPLPLQWGRSPPIGRARRDGSLGDAKAPPAFGWKRALSRRTRHKPRGTTWGEDEAAEGAEVGGEGESASVVPAEYVRGLYSSSERRREDAVQQIRIHLEVMVREGKGGVGRIVEEVCAWLWNLISSRQLAMQLGALQLMCALLVGPFLYWENEKLQLPFLHLACEALRSAARPPVGEADSDYAQTWLTSAFERRRRKLEPLITEGQGLLACKVAEAISAIAVSGNNTTSPKTLRDLLRVCCIGWLRRGQPALHQLTAVRVVGRLARSRPEAVPADVRRALLESHLWAAIHHPYQPRLRKAGVITLRALLTGRSASQEKRREGSRRRTLHGLPSGFFDNRAARVSLESRDGFLASASGYRESGPHKDALRGLDHFWKHLLKGLAAGHGAAYARGVQKQSMQGRHSQMEGTGAHGGDEPGGASAAGPREGQPTRTEETTPGSGMRKINEPHLQGKNRCKSGTPAACSCGSTSWLAYHVGGRKKDCGSTGALVSSCAVCKAAALQEGSLLALAEVFEASRENEDILVQVRQQSPRIIPLLQELFASFSTLAHPTRVALSRVPALLASLRDEWFFEQGGLEASIACVSSLLRDHPRVFMPEPDTWCSPSSPETASPKPTLSRRDLTDLPESVPVRAALSQRDPSSVRTAGGKQGPSGIPPDARPRECGLRRHSLVTTEQSPDSYFPAEASAARQQLGEATGVGQEARARRAAFLASSPASRDMRCRQRSQTWDVDNFLSGSRLSKERLHAGRHQHWKNSALCSRPLPKGLGTANKELPLSAFHPSEAPLFAYSMSKEGGRQSKNRRVWTRYGIAGLSSWSSSASGTAKAIGAERTSFQNGVAAIKCQAAEACAAFNCLADLALLLPETMETFVDQFIPDFLRAIELTLIGAPSASTEDTADAAGGMCFERESFEQTPRDEISRAVQEEYGGVHVRIRVQHSQERGSQEMEEAVEGSTLHRRELTSAEVPCGVSQSPTAIDSNRETPQCISLASDSSTEGVRPAHRIVFSSLEDQLCHDCQQQHREGVEATEKLVQHAALQCVSKLIRAFGGHMKGRLDFLLQSMFSGGINRNLLEALRHLVDCPHIRRAVQDLFLHRIQEDLVASRGTPSHQKAPPSSSTGPRAQGVHPSENSYLRRDTWEARLGDGEGGLRPTMARTAEESRTSQTVIQDRDFTRQQTRPSTCIRCGRRVTATPPSEGEETRGLDKTNNDSTSAIETMLLAMQGAFWFGIDDFQTRLLVAECMLQLARHPQAHVRAAAVMTICRLVLSPASVLDHRSADSVEDFYSSTQEFYPGEAVRIDEGRRYSGFYNGQQAFPQKRMRRTPGELQDLGTRKKMNHHTKAFPVRAQVGYIQGLSSAPLGERKAPRLVTLLTTRTASADVTVCMYQTAPLGRRLIRGMHMLREGKQAHCPRVRVEPDPVGRAIRTCLAATLGLRPLWKRPESCFAALATLGRGLGRKSGMRT</sequence>
<feature type="compositionally biased region" description="Basic and acidic residues" evidence="1">
    <location>
        <begin position="1324"/>
        <end position="1336"/>
    </location>
</feature>
<dbReference type="InterPro" id="IPR016024">
    <property type="entry name" value="ARM-type_fold"/>
</dbReference>
<accession>A0A2A9MDC9</accession>
<feature type="region of interest" description="Disordered" evidence="1">
    <location>
        <begin position="107"/>
        <end position="258"/>
    </location>
</feature>
<dbReference type="KEGG" id="bbes:BESB_078330"/>
<feature type="compositionally biased region" description="Basic and acidic residues" evidence="1">
    <location>
        <begin position="1390"/>
        <end position="1399"/>
    </location>
</feature>
<feature type="compositionally biased region" description="Polar residues" evidence="1">
    <location>
        <begin position="796"/>
        <end position="808"/>
    </location>
</feature>
<feature type="compositionally biased region" description="Polar residues" evidence="1">
    <location>
        <begin position="1297"/>
        <end position="1312"/>
    </location>
</feature>
<feature type="region of interest" description="Disordered" evidence="1">
    <location>
        <begin position="1294"/>
        <end position="1400"/>
    </location>
</feature>
<feature type="region of interest" description="Disordered" evidence="1">
    <location>
        <begin position="587"/>
        <end position="648"/>
    </location>
</feature>
<reference evidence="2 3" key="1">
    <citation type="submission" date="2017-09" db="EMBL/GenBank/DDBJ databases">
        <title>Genome sequencing of Besnoitia besnoiti strain Bb-Ger1.</title>
        <authorList>
            <person name="Schares G."/>
            <person name="Venepally P."/>
            <person name="Lorenzi H.A."/>
        </authorList>
    </citation>
    <scope>NUCLEOTIDE SEQUENCE [LARGE SCALE GENOMIC DNA]</scope>
    <source>
        <strain evidence="2 3">Bb-Ger1</strain>
    </source>
</reference>
<dbReference type="EMBL" id="NWUJ01000008">
    <property type="protein sequence ID" value="PFH33617.1"/>
    <property type="molecule type" value="Genomic_DNA"/>
</dbReference>